<evidence type="ECO:0000313" key="2">
    <source>
        <dbReference type="Proteomes" id="UP000177701"/>
    </source>
</evidence>
<reference evidence="1 2" key="1">
    <citation type="journal article" date="2016" name="Nat. Commun.">
        <title>Thousands of microbial genomes shed light on interconnected biogeochemical processes in an aquifer system.</title>
        <authorList>
            <person name="Anantharaman K."/>
            <person name="Brown C.T."/>
            <person name="Hug L.A."/>
            <person name="Sharon I."/>
            <person name="Castelle C.J."/>
            <person name="Probst A.J."/>
            <person name="Thomas B.C."/>
            <person name="Singh A."/>
            <person name="Wilkins M.J."/>
            <person name="Karaoz U."/>
            <person name="Brodie E.L."/>
            <person name="Williams K.H."/>
            <person name="Hubbard S.S."/>
            <person name="Banfield J.F."/>
        </authorList>
    </citation>
    <scope>NUCLEOTIDE SEQUENCE [LARGE SCALE GENOMIC DNA]</scope>
</reference>
<name>A0A1F5AEW8_9BACT</name>
<comment type="caution">
    <text evidence="1">The sequence shown here is derived from an EMBL/GenBank/DDBJ whole genome shotgun (WGS) entry which is preliminary data.</text>
</comment>
<gene>
    <name evidence="1" type="ORF">A2V47_05895</name>
</gene>
<accession>A0A1F5AEW8</accession>
<proteinExistence type="predicted"/>
<evidence type="ECO:0000313" key="1">
    <source>
        <dbReference type="EMBL" id="OGD16928.1"/>
    </source>
</evidence>
<dbReference type="AlphaFoldDB" id="A0A1F5AEW8"/>
<dbReference type="Proteomes" id="UP000177701">
    <property type="component" value="Unassembled WGS sequence"/>
</dbReference>
<organism evidence="1 2">
    <name type="scientific">Candidatus Sediminicultor quintus</name>
    <dbReference type="NCBI Taxonomy" id="1797291"/>
    <lineage>
        <taxon>Bacteria</taxon>
        <taxon>Pseudomonadati</taxon>
        <taxon>Atribacterota</taxon>
        <taxon>Candidatus Phoenicimicrobiia</taxon>
        <taxon>Candidatus Pheonicimicrobiales</taxon>
        <taxon>Candidatus Phoenicimicrobiaceae</taxon>
        <taxon>Candidatus Sediminicultor</taxon>
    </lineage>
</organism>
<dbReference type="EMBL" id="MEYH01000022">
    <property type="protein sequence ID" value="OGD16928.1"/>
    <property type="molecule type" value="Genomic_DNA"/>
</dbReference>
<protein>
    <submittedName>
        <fullName evidence="1">Uncharacterized protein</fullName>
    </submittedName>
</protein>
<sequence>MTIPEVPTLLIRNYSASIGCHGRTASYLTAPAQIPACGITALGSSEILASIADPNPYKPSVILSFHPCRLTL</sequence>